<gene>
    <name evidence="7" type="ORF">TCMB3V08_LOCUS8704</name>
</gene>
<evidence type="ECO:0000256" key="5">
    <source>
        <dbReference type="ARBA" id="ARBA00042549"/>
    </source>
</evidence>
<dbReference type="GO" id="GO:0032981">
    <property type="term" value="P:mitochondrial respiratory chain complex I assembly"/>
    <property type="evidence" value="ECO:0007669"/>
    <property type="project" value="TreeGrafter"/>
</dbReference>
<evidence type="ECO:0000256" key="4">
    <source>
        <dbReference type="ARBA" id="ARBA00041833"/>
    </source>
</evidence>
<proteinExistence type="predicted"/>
<dbReference type="GO" id="GO:0032259">
    <property type="term" value="P:methylation"/>
    <property type="evidence" value="ECO:0007669"/>
    <property type="project" value="UniProtKB-KW"/>
</dbReference>
<dbReference type="Gene3D" id="3.40.50.150">
    <property type="entry name" value="Vaccinia Virus protein VP39"/>
    <property type="match status" value="1"/>
</dbReference>
<dbReference type="InterPro" id="IPR050602">
    <property type="entry name" value="Malonyl-ACP_OMT"/>
</dbReference>
<dbReference type="AlphaFoldDB" id="A0A7R9JB74"/>
<evidence type="ECO:0000256" key="3">
    <source>
        <dbReference type="ARBA" id="ARBA00040937"/>
    </source>
</evidence>
<dbReference type="InterPro" id="IPR013216">
    <property type="entry name" value="Methyltransf_11"/>
</dbReference>
<keyword evidence="1" id="KW-0489">Methyltransferase</keyword>
<dbReference type="SUPFAM" id="SSF53335">
    <property type="entry name" value="S-adenosyl-L-methionine-dependent methyltransferases"/>
    <property type="match status" value="1"/>
</dbReference>
<sequence length="403" mass="45411">MPCLISLVGYRKLCSGNVFIVGKLFRQRHIVCEDQQLRLCYGLNFSLSYSKCSKANKNRLPLNDSPKRSIAYSNTASQIKPPQNASVNIFDRQAKTLQRERAARASDVHLYDYLKEEVGYRLADRVFDIKRKFRVAVNLGCGRGYVSKHIVPESVEELIMCDLSPTWLEQAQCSREIGVQKKVVDEENLPFRPESLELVISSLSLHWVNDLPGAFAQIWRSLKSDGVFMAAVFGGDTLFELRSSLQLAELERCGGIAPHISPFTEIRDIGSLLTRAGFTMLTVDTDEIVVNYPSMFELMWDVKGMGESNAARNRNLHLGRDTVFAAAAIYDHLYGGEKEGRRGVPATFQIIYMLGWKPDASQPKPLSRGSGEVSLKDLYRLDEVLRETKKMPMDSPDTSDENK</sequence>
<keyword evidence="2" id="KW-0808">Transferase</keyword>
<evidence type="ECO:0000259" key="6">
    <source>
        <dbReference type="Pfam" id="PF08241"/>
    </source>
</evidence>
<evidence type="ECO:0000256" key="1">
    <source>
        <dbReference type="ARBA" id="ARBA00022603"/>
    </source>
</evidence>
<feature type="domain" description="Methyltransferase type 11" evidence="6">
    <location>
        <begin position="138"/>
        <end position="229"/>
    </location>
</feature>
<protein>
    <recommendedName>
        <fullName evidence="3">Arginine-hydroxylase NDUFAF5, mitochondrial</fullName>
    </recommendedName>
    <alternativeName>
        <fullName evidence="4">NADH dehydrogenase [ubiquinone] 1 alpha subcomplex assembly factor 5</fullName>
    </alternativeName>
    <alternativeName>
        <fullName evidence="5">Putative methyltransferase NDUFAF5</fullName>
    </alternativeName>
</protein>
<dbReference type="InterPro" id="IPR029063">
    <property type="entry name" value="SAM-dependent_MTases_sf"/>
</dbReference>
<dbReference type="CDD" id="cd02440">
    <property type="entry name" value="AdoMet_MTases"/>
    <property type="match status" value="1"/>
</dbReference>
<dbReference type="GO" id="GO:0005739">
    <property type="term" value="C:mitochondrion"/>
    <property type="evidence" value="ECO:0007669"/>
    <property type="project" value="TreeGrafter"/>
</dbReference>
<evidence type="ECO:0000313" key="7">
    <source>
        <dbReference type="EMBL" id="CAD7576128.1"/>
    </source>
</evidence>
<dbReference type="PANTHER" id="PTHR13090">
    <property type="entry name" value="ARGININE-HYDROXYLASE NDUFAF5, MITOCHONDRIAL"/>
    <property type="match status" value="1"/>
</dbReference>
<name>A0A7R9JB74_TIMCA</name>
<evidence type="ECO:0000256" key="2">
    <source>
        <dbReference type="ARBA" id="ARBA00022679"/>
    </source>
</evidence>
<accession>A0A7R9JB74</accession>
<dbReference type="PANTHER" id="PTHR13090:SF1">
    <property type="entry name" value="ARGININE-HYDROXYLASE NDUFAF5, MITOCHONDRIAL"/>
    <property type="match status" value="1"/>
</dbReference>
<reference evidence="7" key="1">
    <citation type="submission" date="2020-11" db="EMBL/GenBank/DDBJ databases">
        <authorList>
            <person name="Tran Van P."/>
        </authorList>
    </citation>
    <scope>NUCLEOTIDE SEQUENCE</scope>
</reference>
<dbReference type="Pfam" id="PF08241">
    <property type="entry name" value="Methyltransf_11"/>
    <property type="match status" value="1"/>
</dbReference>
<dbReference type="EMBL" id="OE183903">
    <property type="protein sequence ID" value="CAD7576128.1"/>
    <property type="molecule type" value="Genomic_DNA"/>
</dbReference>
<dbReference type="GO" id="GO:0008757">
    <property type="term" value="F:S-adenosylmethionine-dependent methyltransferase activity"/>
    <property type="evidence" value="ECO:0007669"/>
    <property type="project" value="InterPro"/>
</dbReference>
<organism evidence="7">
    <name type="scientific">Timema californicum</name>
    <name type="common">California timema</name>
    <name type="synonym">Walking stick</name>
    <dbReference type="NCBI Taxonomy" id="61474"/>
    <lineage>
        <taxon>Eukaryota</taxon>
        <taxon>Metazoa</taxon>
        <taxon>Ecdysozoa</taxon>
        <taxon>Arthropoda</taxon>
        <taxon>Hexapoda</taxon>
        <taxon>Insecta</taxon>
        <taxon>Pterygota</taxon>
        <taxon>Neoptera</taxon>
        <taxon>Polyneoptera</taxon>
        <taxon>Phasmatodea</taxon>
        <taxon>Timematodea</taxon>
        <taxon>Timematoidea</taxon>
        <taxon>Timematidae</taxon>
        <taxon>Timema</taxon>
    </lineage>
</organism>